<name>A0A8D5ZPH9_9BACL</name>
<sequence length="126" mass="14522">MSFLRRMFSGVTETGERDPDPELRTRYYRAPVKEVGETLEQLPARLSSFRMVHHDRERHEIMLEYRNPLGGKHDVVVTLFAVSPVRVAVDIHAATRGKMIDLGWNKKCIQAIYQHLDDIHPRVSGA</sequence>
<reference evidence="2" key="2">
    <citation type="journal article" date="2021" name="Microbiol. Resour. Announc.">
        <title>Complete Genome Sequence of Polycladomyces abyssicola JIR-001T, Isolated from Hemipelagic Sediment in Deep Seawater.</title>
        <authorList>
            <person name="Tsubouchi T."/>
            <person name="Kaneko Y."/>
        </authorList>
    </citation>
    <scope>NUCLEOTIDE SEQUENCE</scope>
    <source>
        <strain evidence="2">JIR-001</strain>
    </source>
</reference>
<dbReference type="EMBL" id="AP024601">
    <property type="protein sequence ID" value="BCU82368.1"/>
    <property type="molecule type" value="Genomic_DNA"/>
</dbReference>
<dbReference type="Proteomes" id="UP000677436">
    <property type="component" value="Chromosome"/>
</dbReference>
<accession>A0A8D5ZPH9</accession>
<dbReference type="Pfam" id="PF07386">
    <property type="entry name" value="DUF1499"/>
    <property type="match status" value="1"/>
</dbReference>
<evidence type="ECO:0000313" key="3">
    <source>
        <dbReference type="Proteomes" id="UP000677436"/>
    </source>
</evidence>
<reference evidence="2" key="1">
    <citation type="journal article" date="2013" name="Int. J. Syst. Evol. Microbiol.">
        <title>Polycladomyces abyssicola gen. nov., sp. nov., a thermophilic filamentous bacterium isolated from hemipelagic sediment.</title>
        <authorList>
            <person name="Tsubouchi T."/>
            <person name="Shimane Y."/>
            <person name="Mori K."/>
            <person name="Usui K."/>
            <person name="Hiraki T."/>
            <person name="Tame A."/>
            <person name="Uematsu K."/>
            <person name="Maruyama T."/>
            <person name="Hatada Y."/>
        </authorList>
    </citation>
    <scope>NUCLEOTIDE SEQUENCE</scope>
    <source>
        <strain evidence="2">JIR-001</strain>
    </source>
</reference>
<dbReference type="InterPro" id="IPR010865">
    <property type="entry name" value="DUF1499"/>
</dbReference>
<feature type="region of interest" description="Disordered" evidence="1">
    <location>
        <begin position="1"/>
        <end position="21"/>
    </location>
</feature>
<organism evidence="2 3">
    <name type="scientific">Polycladomyces abyssicola</name>
    <dbReference type="NCBI Taxonomy" id="1125966"/>
    <lineage>
        <taxon>Bacteria</taxon>
        <taxon>Bacillati</taxon>
        <taxon>Bacillota</taxon>
        <taxon>Bacilli</taxon>
        <taxon>Bacillales</taxon>
        <taxon>Thermoactinomycetaceae</taxon>
        <taxon>Polycladomyces</taxon>
    </lineage>
</organism>
<protein>
    <recommendedName>
        <fullName evidence="4">DUF1499 domain-containing protein</fullName>
    </recommendedName>
</protein>
<dbReference type="RefSeq" id="WP_212772710.1">
    <property type="nucleotide sequence ID" value="NZ_AP024601.1"/>
</dbReference>
<keyword evidence="3" id="KW-1185">Reference proteome</keyword>
<dbReference type="KEGG" id="pabs:JIR001_21510"/>
<evidence type="ECO:0000313" key="2">
    <source>
        <dbReference type="EMBL" id="BCU82368.1"/>
    </source>
</evidence>
<proteinExistence type="predicted"/>
<evidence type="ECO:0008006" key="4">
    <source>
        <dbReference type="Google" id="ProtNLM"/>
    </source>
</evidence>
<dbReference type="AlphaFoldDB" id="A0A8D5ZPH9"/>
<gene>
    <name evidence="2" type="ORF">JIR001_21510</name>
</gene>
<evidence type="ECO:0000256" key="1">
    <source>
        <dbReference type="SAM" id="MobiDB-lite"/>
    </source>
</evidence>